<dbReference type="SMART" id="SM00248">
    <property type="entry name" value="ANK"/>
    <property type="match status" value="3"/>
</dbReference>
<feature type="compositionally biased region" description="Low complexity" evidence="2">
    <location>
        <begin position="270"/>
        <end position="308"/>
    </location>
</feature>
<dbReference type="PANTHER" id="PTHR24330:SF19">
    <property type="entry name" value="MEDIATOR OF RNA POLYMERASE II TRANSCRIPTION SUBUNIT 29"/>
    <property type="match status" value="1"/>
</dbReference>
<dbReference type="Proteomes" id="UP001205105">
    <property type="component" value="Unassembled WGS sequence"/>
</dbReference>
<protein>
    <submittedName>
        <fullName evidence="3">Uncharacterized protein</fullName>
    </submittedName>
</protein>
<keyword evidence="1" id="KW-0040">ANK repeat</keyword>
<name>A0AAD5DM58_9CHLO</name>
<dbReference type="PROSITE" id="PS50297">
    <property type="entry name" value="ANK_REP_REGION"/>
    <property type="match status" value="1"/>
</dbReference>
<dbReference type="SUPFAM" id="SSF48403">
    <property type="entry name" value="Ankyrin repeat"/>
    <property type="match status" value="1"/>
</dbReference>
<evidence type="ECO:0000313" key="4">
    <source>
        <dbReference type="Proteomes" id="UP001205105"/>
    </source>
</evidence>
<dbReference type="AlphaFoldDB" id="A0AAD5DM58"/>
<feature type="repeat" description="ANK" evidence="1">
    <location>
        <begin position="18"/>
        <end position="50"/>
    </location>
</feature>
<dbReference type="InterPro" id="IPR036770">
    <property type="entry name" value="Ankyrin_rpt-contain_sf"/>
</dbReference>
<organism evidence="3 4">
    <name type="scientific">Chlorella ohadii</name>
    <dbReference type="NCBI Taxonomy" id="2649997"/>
    <lineage>
        <taxon>Eukaryota</taxon>
        <taxon>Viridiplantae</taxon>
        <taxon>Chlorophyta</taxon>
        <taxon>core chlorophytes</taxon>
        <taxon>Trebouxiophyceae</taxon>
        <taxon>Chlorellales</taxon>
        <taxon>Chlorellaceae</taxon>
        <taxon>Chlorella clade</taxon>
        <taxon>Chlorella</taxon>
    </lineage>
</organism>
<comment type="caution">
    <text evidence="3">The sequence shown here is derived from an EMBL/GenBank/DDBJ whole genome shotgun (WGS) entry which is preliminary data.</text>
</comment>
<feature type="region of interest" description="Disordered" evidence="2">
    <location>
        <begin position="643"/>
        <end position="674"/>
    </location>
</feature>
<sequence length="703" mass="71811">MPCDLTPSCAAARRSCAAGVTPLHIAAWLGHQATASALLAAGADPEVACLEGRTALAIACYFLDCRPKRSLAIIRDLLAAGADPLCADFHGISALVLSPHCPAPIQKLLLDRILLKYGGIDMDCEEAAAATAPGRAAAACSTGAAGADGDSGSGSSSATAAAVAAGAQLDQAAEAEEVAGPGAAGEAALDVAAGDDEEAAAAEAAAGGEAAAAAADAAGAGEVVAQDGAEAAGEAVEAAGGAAGAAAAGAEPIADVEAEEEEAEAEALPEAEAAGAAAAAAEPEQQQAQAQAPLEQHGQQPQQQQGQAPPLRLLQDLPPERHMDVLQAALCSKHWPVFDFFLGAASASVQYPPHAVSRLLSICIYTGDVELVQRVLRSGLRADAAGVNSQGHPHVAVAAVHGYEGVLDALCVAGGHVSLKALHHATDMRSMQGLRLLLARGRPPVLGDDTPVHIGGAHGRSGELCVMLRLLRDTAFRLRYCYRSDQRRHAAESLALVECLAEAGYRPTVYPQAIVHSGWIDLQGRLVSNYDPTQDKPVAFDLDGVNRNTWLAAKREPWTPQRHRQWPPHFQAAVQHLLLLHHTGRAGMGEAEGSGGPITRGKRARLDLAQRRATTAYPAAPVAAAEPAAEAAAAAAPQAAATGKAGGSAAGSRPSAQRRGLKRGRAAAGAQAEPRELAPLASLPKELLLRIVAEAAYPISAWV</sequence>
<dbReference type="Pfam" id="PF00023">
    <property type="entry name" value="Ank"/>
    <property type="match status" value="1"/>
</dbReference>
<accession>A0AAD5DM58</accession>
<feature type="compositionally biased region" description="Acidic residues" evidence="2">
    <location>
        <begin position="254"/>
        <end position="269"/>
    </location>
</feature>
<dbReference type="EMBL" id="JADXDR010000078">
    <property type="protein sequence ID" value="KAI7840542.1"/>
    <property type="molecule type" value="Genomic_DNA"/>
</dbReference>
<dbReference type="PROSITE" id="PS50088">
    <property type="entry name" value="ANK_REPEAT"/>
    <property type="match status" value="1"/>
</dbReference>
<keyword evidence="4" id="KW-1185">Reference proteome</keyword>
<gene>
    <name evidence="3" type="ORF">COHA_005697</name>
</gene>
<dbReference type="InterPro" id="IPR002110">
    <property type="entry name" value="Ankyrin_rpt"/>
</dbReference>
<evidence type="ECO:0000313" key="3">
    <source>
        <dbReference type="EMBL" id="KAI7840542.1"/>
    </source>
</evidence>
<proteinExistence type="predicted"/>
<evidence type="ECO:0000256" key="2">
    <source>
        <dbReference type="SAM" id="MobiDB-lite"/>
    </source>
</evidence>
<feature type="region of interest" description="Disordered" evidence="2">
    <location>
        <begin position="250"/>
        <end position="308"/>
    </location>
</feature>
<reference evidence="3" key="1">
    <citation type="submission" date="2020-11" db="EMBL/GenBank/DDBJ databases">
        <title>Chlorella ohadii genome sequencing and assembly.</title>
        <authorList>
            <person name="Murik O."/>
            <person name="Treves H."/>
            <person name="Kedem I."/>
            <person name="Shotland Y."/>
            <person name="Kaplan A."/>
        </authorList>
    </citation>
    <scope>NUCLEOTIDE SEQUENCE</scope>
    <source>
        <strain evidence="3">1</strain>
    </source>
</reference>
<dbReference type="Gene3D" id="1.25.40.20">
    <property type="entry name" value="Ankyrin repeat-containing domain"/>
    <property type="match status" value="2"/>
</dbReference>
<dbReference type="InterPro" id="IPR052145">
    <property type="entry name" value="Mediator/Homeobox_domain"/>
</dbReference>
<dbReference type="PANTHER" id="PTHR24330">
    <property type="entry name" value="HOMEOBOX PROTEIN BARH-LIKE"/>
    <property type="match status" value="1"/>
</dbReference>
<evidence type="ECO:0000256" key="1">
    <source>
        <dbReference type="PROSITE-ProRule" id="PRU00023"/>
    </source>
</evidence>